<dbReference type="InterPro" id="IPR036638">
    <property type="entry name" value="HLH_DNA-bd_sf"/>
</dbReference>
<evidence type="ECO:0000313" key="8">
    <source>
        <dbReference type="EMBL" id="KAL3818051.1"/>
    </source>
</evidence>
<keyword evidence="5" id="KW-0539">Nucleus</keyword>
<proteinExistence type="predicted"/>
<accession>A0ABD3S0V6</accession>
<feature type="region of interest" description="Disordered" evidence="6">
    <location>
        <begin position="344"/>
        <end position="376"/>
    </location>
</feature>
<dbReference type="PANTHER" id="PTHR46266">
    <property type="entry name" value="TRANSCRIPTION FACTOR TT8"/>
    <property type="match status" value="1"/>
</dbReference>
<comment type="caution">
    <text evidence="8">The sequence shown here is derived from an EMBL/GenBank/DDBJ whole genome shotgun (WGS) entry which is preliminary data.</text>
</comment>
<keyword evidence="4" id="KW-0804">Transcription</keyword>
<dbReference type="Pfam" id="PF00010">
    <property type="entry name" value="HLH"/>
    <property type="match status" value="1"/>
</dbReference>
<evidence type="ECO:0000313" key="9">
    <source>
        <dbReference type="Proteomes" id="UP001634393"/>
    </source>
</evidence>
<protein>
    <recommendedName>
        <fullName evidence="7">BHLH domain-containing protein</fullName>
    </recommendedName>
</protein>
<evidence type="ECO:0000259" key="7">
    <source>
        <dbReference type="PROSITE" id="PS50888"/>
    </source>
</evidence>
<evidence type="ECO:0000256" key="6">
    <source>
        <dbReference type="SAM" id="MobiDB-lite"/>
    </source>
</evidence>
<dbReference type="EMBL" id="JBJXBP010000007">
    <property type="protein sequence ID" value="KAL3818051.1"/>
    <property type="molecule type" value="Genomic_DNA"/>
</dbReference>
<evidence type="ECO:0000256" key="5">
    <source>
        <dbReference type="ARBA" id="ARBA00023242"/>
    </source>
</evidence>
<keyword evidence="9" id="KW-1185">Reference proteome</keyword>
<reference evidence="8 9" key="1">
    <citation type="submission" date="2024-12" db="EMBL/GenBank/DDBJ databases">
        <title>The unique morphological basis and parallel evolutionary history of personate flowers in Penstemon.</title>
        <authorList>
            <person name="Depatie T.H."/>
            <person name="Wessinger C.A."/>
        </authorList>
    </citation>
    <scope>NUCLEOTIDE SEQUENCE [LARGE SCALE GENOMIC DNA]</scope>
    <source>
        <strain evidence="8">WTNN_2</strain>
        <tissue evidence="8">Leaf</tissue>
    </source>
</reference>
<keyword evidence="3" id="KW-0010">Activator</keyword>
<organism evidence="8 9">
    <name type="scientific">Penstemon smallii</name>
    <dbReference type="NCBI Taxonomy" id="265156"/>
    <lineage>
        <taxon>Eukaryota</taxon>
        <taxon>Viridiplantae</taxon>
        <taxon>Streptophyta</taxon>
        <taxon>Embryophyta</taxon>
        <taxon>Tracheophyta</taxon>
        <taxon>Spermatophyta</taxon>
        <taxon>Magnoliopsida</taxon>
        <taxon>eudicotyledons</taxon>
        <taxon>Gunneridae</taxon>
        <taxon>Pentapetalae</taxon>
        <taxon>asterids</taxon>
        <taxon>lamiids</taxon>
        <taxon>Lamiales</taxon>
        <taxon>Plantaginaceae</taxon>
        <taxon>Cheloneae</taxon>
        <taxon>Penstemon</taxon>
    </lineage>
</organism>
<evidence type="ECO:0000256" key="2">
    <source>
        <dbReference type="ARBA" id="ARBA00023015"/>
    </source>
</evidence>
<sequence>MATENQNQKEVPENLRKQLALAVRSIEWSYAIFWSISPTKPGILEWGEGYYNGDIKTRKTVQSVEVNADHLGLQRSDQLKELYESLSLGETIPQAKRPTAALSPEDLTDAEWYFLTIVCFPFLGGVVELGATELVQEDPNLIHHIKTSFLESPSNVPKILNRVSNNITNNNGLICEVLDHANMNDLDHVFDGPDLDTCSPDDISDDFADNLLREEPDLAEAVDGEVTQIQNLPFMEDSISNCLNNSTNSSDCVSSDGNKETDNRMNGTQDQGDEIHYQSVLSSLLKGSNQLIFGPYLKNGNRESSFVNWKTGSRFPGARVAQNGTPQRLLKKVLFEVPKMHENCRVERGKQNGEKDKSPPRQAFDESEKNHVLSERKRREKINERFLILGSLVPSGGKVDKVSVLDHTIEYLRGLERKVEELQSYKDVSTKPHDALERTSDNYGPKTISNVKKPLTNKRKACETDKKGAASSKVRLRDSLKDNIIVNITNKDVLIEIICSWRECALLEVMEEISKLRLDSESVQSSKVDGMLSMTVKAKCKGVKVASESVIKQALQKVLRRS</sequence>
<dbReference type="AlphaFoldDB" id="A0ABD3S0V6"/>
<dbReference type="InterPro" id="IPR011598">
    <property type="entry name" value="bHLH_dom"/>
</dbReference>
<dbReference type="InterPro" id="IPR054502">
    <property type="entry name" value="bHLH-TF_ACT-like_plant"/>
</dbReference>
<dbReference type="SUPFAM" id="SSF47459">
    <property type="entry name" value="HLH, helix-loop-helix DNA-binding domain"/>
    <property type="match status" value="1"/>
</dbReference>
<gene>
    <name evidence="8" type="ORF">ACJIZ3_003956</name>
</gene>
<evidence type="ECO:0000256" key="4">
    <source>
        <dbReference type="ARBA" id="ARBA00023163"/>
    </source>
</evidence>
<dbReference type="GO" id="GO:0080090">
    <property type="term" value="P:regulation of primary metabolic process"/>
    <property type="evidence" value="ECO:0007669"/>
    <property type="project" value="UniProtKB-ARBA"/>
</dbReference>
<dbReference type="Pfam" id="PF14215">
    <property type="entry name" value="bHLH-MYC_N"/>
    <property type="match status" value="1"/>
</dbReference>
<feature type="region of interest" description="Disordered" evidence="6">
    <location>
        <begin position="250"/>
        <end position="270"/>
    </location>
</feature>
<evidence type="ECO:0000256" key="1">
    <source>
        <dbReference type="ARBA" id="ARBA00004123"/>
    </source>
</evidence>
<dbReference type="InterPro" id="IPR025610">
    <property type="entry name" value="MYC/MYB_N"/>
</dbReference>
<dbReference type="GO" id="GO:0005634">
    <property type="term" value="C:nucleus"/>
    <property type="evidence" value="ECO:0007669"/>
    <property type="project" value="UniProtKB-SubCell"/>
</dbReference>
<dbReference type="PROSITE" id="PS50888">
    <property type="entry name" value="BHLH"/>
    <property type="match status" value="1"/>
</dbReference>
<feature type="domain" description="BHLH" evidence="7">
    <location>
        <begin position="366"/>
        <end position="415"/>
    </location>
</feature>
<comment type="subcellular location">
    <subcellularLocation>
        <location evidence="1">Nucleus</location>
    </subcellularLocation>
</comment>
<dbReference type="SMART" id="SM00353">
    <property type="entry name" value="HLH"/>
    <property type="match status" value="1"/>
</dbReference>
<dbReference type="PANTHER" id="PTHR46266:SF3">
    <property type="entry name" value="TRANSCRIPTION FACTOR EGL1"/>
    <property type="match status" value="1"/>
</dbReference>
<keyword evidence="2" id="KW-0805">Transcription regulation</keyword>
<name>A0ABD3S0V6_9LAMI</name>
<evidence type="ECO:0000256" key="3">
    <source>
        <dbReference type="ARBA" id="ARBA00023159"/>
    </source>
</evidence>
<dbReference type="Proteomes" id="UP001634393">
    <property type="component" value="Unassembled WGS sequence"/>
</dbReference>
<dbReference type="Gene3D" id="4.10.280.10">
    <property type="entry name" value="Helix-loop-helix DNA-binding domain"/>
    <property type="match status" value="1"/>
</dbReference>
<dbReference type="Pfam" id="PF22754">
    <property type="entry name" value="bHLH-TF_ACT-like_plant"/>
    <property type="match status" value="1"/>
</dbReference>